<keyword evidence="4 5" id="KW-0804">Transcription</keyword>
<keyword evidence="1 5" id="KW-0678">Repressor</keyword>
<dbReference type="EMBL" id="KX489131">
    <property type="protein sequence ID" value="AOO91495.1"/>
    <property type="molecule type" value="Genomic_DNA"/>
</dbReference>
<organism evidence="7">
    <name type="scientific">Rhizobium leguminosarum bv. trifolii</name>
    <dbReference type="NCBI Taxonomy" id="386"/>
    <lineage>
        <taxon>Bacteria</taxon>
        <taxon>Pseudomonadati</taxon>
        <taxon>Pseudomonadota</taxon>
        <taxon>Alphaproteobacteria</taxon>
        <taxon>Hyphomicrobiales</taxon>
        <taxon>Rhizobiaceae</taxon>
        <taxon>Rhizobium/Agrobacterium group</taxon>
        <taxon>Rhizobium</taxon>
    </lineage>
</organism>
<evidence type="ECO:0000313" key="7">
    <source>
        <dbReference type="EMBL" id="AOO91495.1"/>
    </source>
</evidence>
<dbReference type="Pfam" id="PF01628">
    <property type="entry name" value="HrcA"/>
    <property type="match status" value="1"/>
</dbReference>
<feature type="domain" description="Heat-inducible transcription repressor HrcA C-terminal" evidence="6">
    <location>
        <begin position="155"/>
        <end position="380"/>
    </location>
</feature>
<dbReference type="InterPro" id="IPR036388">
    <property type="entry name" value="WH-like_DNA-bd_sf"/>
</dbReference>
<dbReference type="InterPro" id="IPR021153">
    <property type="entry name" value="HrcA_C"/>
</dbReference>
<sequence>MTASTIGGAHLQIPFCHGCEFDLLFGKYHQRGFESFMGIRSTSVSDAVAALDERSREIFRRIVEGYLESGEPLGSRNLSRLLPMSLSPASVRNVMSDLEELGLIYSPHVSAGRLPTQIGLRFFVDAFMQVGDLSAEERANIDRQVRAESGGNPVESMMNEASRMLSGISRGAGLVITSKSDPVLKHVEFIRLEPTKALAVLVGDHDQVENRIIELPAGVTSSQLTEAANFLNAHMSGQTLPELRKQLSRLKDDVRHELDALSRDLVERGIAVWSGSPDEGKPAQLIIRGRANLLEGLAGAEDLDRLRLLFDDLEKKDSLIEILNLAESGSGVRIFIGSENKLFSLSGSSLIVAPYRDDDDRIVGAVGVIGPTRLNYSRIVPMVDYTAQLVSRLSRNQL</sequence>
<keyword evidence="2 5" id="KW-0805">Transcription regulation</keyword>
<dbReference type="Gene3D" id="3.30.450.40">
    <property type="match status" value="1"/>
</dbReference>
<dbReference type="GO" id="GO:0003677">
    <property type="term" value="F:DNA binding"/>
    <property type="evidence" value="ECO:0007669"/>
    <property type="project" value="InterPro"/>
</dbReference>
<dbReference type="GO" id="GO:0045892">
    <property type="term" value="P:negative regulation of DNA-templated transcription"/>
    <property type="evidence" value="ECO:0007669"/>
    <property type="project" value="UniProtKB-UniRule"/>
</dbReference>
<comment type="function">
    <text evidence="5">Negative regulator of class I heat shock genes (grpE-dnaK-dnaJ and groELS operons). Prevents heat-shock induction of these operons.</text>
</comment>
<name>A0A1C9HXQ9_RHILT</name>
<reference evidence="7" key="2">
    <citation type="journal article" date="2016" name="Front. Microbiol.">
        <title>The Regulatory Protein RosR Affects Rhizobium leguminosarum bv. trifolii Protein Profiles, Cell Surface Properties, and Symbiosis with Clover.</title>
        <authorList>
            <person name="Rachwal K."/>
            <person name="Boguszewska A."/>
            <person name="Kopcinska J."/>
            <person name="Karas M."/>
            <person name="Tchorzewski M."/>
            <person name="Janczarek M."/>
        </authorList>
    </citation>
    <scope>NUCLEOTIDE SEQUENCE</scope>
    <source>
        <strain evidence="7">Rt24.2</strain>
    </source>
</reference>
<evidence type="ECO:0000259" key="6">
    <source>
        <dbReference type="Pfam" id="PF01628"/>
    </source>
</evidence>
<dbReference type="InterPro" id="IPR002571">
    <property type="entry name" value="HrcA"/>
</dbReference>
<dbReference type="Gene3D" id="3.30.390.60">
    <property type="entry name" value="Heat-inducible transcription repressor hrca homolog, domain 3"/>
    <property type="match status" value="1"/>
</dbReference>
<dbReference type="PIRSF" id="PIRSF005485">
    <property type="entry name" value="HrcA"/>
    <property type="match status" value="1"/>
</dbReference>
<reference evidence="7" key="1">
    <citation type="journal article" date="2015" name="BMC Genomics">
        <title>Transcriptome profiling of a Rhizobium leguminosarum bv. trifolii rosR mutant reveals the role of the transcriptional regulator RosR in motility, synthesis of cell-surface components, and other cellular processes.</title>
        <authorList>
            <person name="Rachwal K."/>
            <person name="Matczynska E."/>
            <person name="Janczarek M."/>
        </authorList>
    </citation>
    <scope>NUCLEOTIDE SEQUENCE</scope>
    <source>
        <strain evidence="7">Rt24.2</strain>
    </source>
</reference>
<accession>A0A1C9HXQ9</accession>
<dbReference type="PANTHER" id="PTHR34824:SF1">
    <property type="entry name" value="HEAT-INDUCIBLE TRANSCRIPTION REPRESSOR HRCA"/>
    <property type="match status" value="1"/>
</dbReference>
<gene>
    <name evidence="5" type="primary">hrcA</name>
</gene>
<evidence type="ECO:0000256" key="4">
    <source>
        <dbReference type="ARBA" id="ARBA00023163"/>
    </source>
</evidence>
<dbReference type="AlphaFoldDB" id="A0A1C9HXQ9"/>
<dbReference type="InterPro" id="IPR023120">
    <property type="entry name" value="WHTH_transcript_rep_HrcA_IDD"/>
</dbReference>
<dbReference type="HAMAP" id="MF_00081">
    <property type="entry name" value="HrcA"/>
    <property type="match status" value="1"/>
</dbReference>
<dbReference type="InterPro" id="IPR029016">
    <property type="entry name" value="GAF-like_dom_sf"/>
</dbReference>
<keyword evidence="3 5" id="KW-0346">Stress response</keyword>
<evidence type="ECO:0000256" key="1">
    <source>
        <dbReference type="ARBA" id="ARBA00022491"/>
    </source>
</evidence>
<dbReference type="InterPro" id="IPR036390">
    <property type="entry name" value="WH_DNA-bd_sf"/>
</dbReference>
<dbReference type="PANTHER" id="PTHR34824">
    <property type="entry name" value="HEAT-INDUCIBLE TRANSCRIPTION REPRESSOR HRCA"/>
    <property type="match status" value="1"/>
</dbReference>
<evidence type="ECO:0000256" key="5">
    <source>
        <dbReference type="HAMAP-Rule" id="MF_00081"/>
    </source>
</evidence>
<protein>
    <recommendedName>
        <fullName evidence="5">Heat-inducible transcription repressor HrcA</fullName>
    </recommendedName>
</protein>
<proteinExistence type="inferred from homology"/>
<dbReference type="Gene3D" id="1.10.10.10">
    <property type="entry name" value="Winged helix-like DNA-binding domain superfamily/Winged helix DNA-binding domain"/>
    <property type="match status" value="1"/>
</dbReference>
<dbReference type="SUPFAM" id="SSF46785">
    <property type="entry name" value="Winged helix' DNA-binding domain"/>
    <property type="match status" value="1"/>
</dbReference>
<dbReference type="SUPFAM" id="SSF55781">
    <property type="entry name" value="GAF domain-like"/>
    <property type="match status" value="1"/>
</dbReference>
<evidence type="ECO:0000256" key="3">
    <source>
        <dbReference type="ARBA" id="ARBA00023016"/>
    </source>
</evidence>
<evidence type="ECO:0000256" key="2">
    <source>
        <dbReference type="ARBA" id="ARBA00023015"/>
    </source>
</evidence>
<dbReference type="NCBIfam" id="TIGR00331">
    <property type="entry name" value="hrcA"/>
    <property type="match status" value="1"/>
</dbReference>
<comment type="similarity">
    <text evidence="5">Belongs to the HrcA family.</text>
</comment>